<dbReference type="InterPro" id="IPR011545">
    <property type="entry name" value="DEAD/DEAH_box_helicase_dom"/>
</dbReference>
<dbReference type="Gene3D" id="3.40.50.300">
    <property type="entry name" value="P-loop containing nucleotide triphosphate hydrolases"/>
    <property type="match status" value="2"/>
</dbReference>
<evidence type="ECO:0000256" key="1">
    <source>
        <dbReference type="ARBA" id="ARBA00012552"/>
    </source>
</evidence>
<dbReference type="SUPFAM" id="SSF52540">
    <property type="entry name" value="P-loop containing nucleoside triphosphate hydrolases"/>
    <property type="match status" value="1"/>
</dbReference>
<dbReference type="InterPro" id="IPR014001">
    <property type="entry name" value="Helicase_ATP-bd"/>
</dbReference>
<evidence type="ECO:0000256" key="4">
    <source>
        <dbReference type="ARBA" id="ARBA00022806"/>
    </source>
</evidence>
<dbReference type="Pfam" id="PF00271">
    <property type="entry name" value="Helicase_C"/>
    <property type="match status" value="1"/>
</dbReference>
<evidence type="ECO:0000256" key="2">
    <source>
        <dbReference type="ARBA" id="ARBA00022741"/>
    </source>
</evidence>
<evidence type="ECO:0000259" key="9">
    <source>
        <dbReference type="PROSITE" id="PS51192"/>
    </source>
</evidence>
<accession>A0A5N5QKH7</accession>
<proteinExistence type="predicted"/>
<feature type="compositionally biased region" description="Low complexity" evidence="8">
    <location>
        <begin position="66"/>
        <end position="77"/>
    </location>
</feature>
<dbReference type="PANTHER" id="PTHR47959:SF1">
    <property type="entry name" value="ATP-DEPENDENT RNA HELICASE DBPA"/>
    <property type="match status" value="1"/>
</dbReference>
<dbReference type="GO" id="GO:0005524">
    <property type="term" value="F:ATP binding"/>
    <property type="evidence" value="ECO:0007669"/>
    <property type="project" value="UniProtKB-KW"/>
</dbReference>
<evidence type="ECO:0000256" key="7">
    <source>
        <dbReference type="ARBA" id="ARBA00047984"/>
    </source>
</evidence>
<dbReference type="InterPro" id="IPR050079">
    <property type="entry name" value="DEAD_box_RNA_helicase"/>
</dbReference>
<keyword evidence="4 11" id="KW-0347">Helicase</keyword>
<protein>
    <recommendedName>
        <fullName evidence="1">RNA helicase</fullName>
        <ecNumber evidence="1">3.6.4.13</ecNumber>
    </recommendedName>
</protein>
<evidence type="ECO:0000313" key="12">
    <source>
        <dbReference type="Proteomes" id="UP000383932"/>
    </source>
</evidence>
<dbReference type="GO" id="GO:0003723">
    <property type="term" value="F:RNA binding"/>
    <property type="evidence" value="ECO:0007669"/>
    <property type="project" value="UniProtKB-KW"/>
</dbReference>
<dbReference type="PANTHER" id="PTHR47959">
    <property type="entry name" value="ATP-DEPENDENT RNA HELICASE RHLE-RELATED"/>
    <property type="match status" value="1"/>
</dbReference>
<sequence>MLTRFRIPTADYYTSLGALLHTSVSAAARPKYDNGRSGQRFVPARARLVEEPSRNRPRSGPKSFLTSPKSPRSPTPRFGRTTRTDAQPRKNRERKRKPIMELPTKGSNASRIREPAPHMSRTPKTPSKPQFSAPPLIPGLVEQINQLLGRRAKPSPIQELSFSHFFRKKAVSAGEETLLAAETGSGKSLAYLLPLVQGLKVTESRGRSTRSSSLPAPRALILVPTHELARQLKSTLSYLTHPPDTKLWAVCVSSGTATSLSGREAPQVGNYNPNSSGEIHIAPASHATRGLDVVIGTPARILDLTRPSGKYGVGPKRPGQDETVTREVDREIKMSLRKIEWVVVDEADVLFDPDFCSWTEAILGDIRAARSSARTLPFNLILTTATISAQLNNYLREHFPQLKRLTTPDLHRLPASLKTEYVAWDRRPGNRNPAILRKIQDTWAAEAREHPNWKEQSKIIIFCNRSRKVEELGEYLESQGIRCVSMTSDSDNRQRGSNKHIEAFLKSLPCGKHRQETTERDTRKVKSGIADQPDVLITTSLLSRGLDFTPQVRSVFIVDEPRNDVDFIHRAGRAGRAGREGRVVVFTDQPVKEQTKRVPWAMKKISAFNAV</sequence>
<comment type="caution">
    <text evidence="11">The sequence shown here is derived from an EMBL/GenBank/DDBJ whole genome shotgun (WGS) entry which is preliminary data.</text>
</comment>
<keyword evidence="5" id="KW-0067">ATP-binding</keyword>
<name>A0A5N5QKH7_9AGAM</name>
<dbReference type="GO" id="GO:0003724">
    <property type="term" value="F:RNA helicase activity"/>
    <property type="evidence" value="ECO:0007669"/>
    <property type="project" value="UniProtKB-EC"/>
</dbReference>
<dbReference type="OrthoDB" id="10256233at2759"/>
<dbReference type="SMART" id="SM00487">
    <property type="entry name" value="DEXDc"/>
    <property type="match status" value="1"/>
</dbReference>
<dbReference type="PROSITE" id="PS51194">
    <property type="entry name" value="HELICASE_CTER"/>
    <property type="match status" value="1"/>
</dbReference>
<feature type="domain" description="Helicase ATP-binding" evidence="9">
    <location>
        <begin position="168"/>
        <end position="405"/>
    </location>
</feature>
<keyword evidence="12" id="KW-1185">Reference proteome</keyword>
<dbReference type="AlphaFoldDB" id="A0A5N5QKH7"/>
<keyword evidence="3" id="KW-0378">Hydrolase</keyword>
<organism evidence="11 12">
    <name type="scientific">Ceratobasidium theobromae</name>
    <dbReference type="NCBI Taxonomy" id="1582974"/>
    <lineage>
        <taxon>Eukaryota</taxon>
        <taxon>Fungi</taxon>
        <taxon>Dikarya</taxon>
        <taxon>Basidiomycota</taxon>
        <taxon>Agaricomycotina</taxon>
        <taxon>Agaricomycetes</taxon>
        <taxon>Cantharellales</taxon>
        <taxon>Ceratobasidiaceae</taxon>
        <taxon>Ceratobasidium</taxon>
    </lineage>
</organism>
<evidence type="ECO:0000256" key="3">
    <source>
        <dbReference type="ARBA" id="ARBA00022801"/>
    </source>
</evidence>
<dbReference type="PROSITE" id="PS51192">
    <property type="entry name" value="HELICASE_ATP_BIND_1"/>
    <property type="match status" value="1"/>
</dbReference>
<dbReference type="InterPro" id="IPR001650">
    <property type="entry name" value="Helicase_C-like"/>
</dbReference>
<evidence type="ECO:0000256" key="8">
    <source>
        <dbReference type="SAM" id="MobiDB-lite"/>
    </source>
</evidence>
<dbReference type="GO" id="GO:0016787">
    <property type="term" value="F:hydrolase activity"/>
    <property type="evidence" value="ECO:0007669"/>
    <property type="project" value="UniProtKB-KW"/>
</dbReference>
<evidence type="ECO:0000256" key="5">
    <source>
        <dbReference type="ARBA" id="ARBA00022840"/>
    </source>
</evidence>
<dbReference type="EC" id="3.6.4.13" evidence="1"/>
<keyword evidence="6" id="KW-0694">RNA-binding</keyword>
<feature type="domain" description="Helicase C-terminal" evidence="10">
    <location>
        <begin position="438"/>
        <end position="611"/>
    </location>
</feature>
<dbReference type="InterPro" id="IPR027417">
    <property type="entry name" value="P-loop_NTPase"/>
</dbReference>
<feature type="region of interest" description="Disordered" evidence="8">
    <location>
        <begin position="30"/>
        <end position="132"/>
    </location>
</feature>
<dbReference type="SMART" id="SM00490">
    <property type="entry name" value="HELICc"/>
    <property type="match status" value="1"/>
</dbReference>
<dbReference type="GO" id="GO:0005829">
    <property type="term" value="C:cytosol"/>
    <property type="evidence" value="ECO:0007669"/>
    <property type="project" value="TreeGrafter"/>
</dbReference>
<gene>
    <name evidence="11" type="ORF">CTheo_4399</name>
</gene>
<evidence type="ECO:0000313" key="11">
    <source>
        <dbReference type="EMBL" id="KAB5592134.1"/>
    </source>
</evidence>
<dbReference type="Pfam" id="PF00270">
    <property type="entry name" value="DEAD"/>
    <property type="match status" value="1"/>
</dbReference>
<dbReference type="EMBL" id="SSOP01000075">
    <property type="protein sequence ID" value="KAB5592134.1"/>
    <property type="molecule type" value="Genomic_DNA"/>
</dbReference>
<dbReference type="Proteomes" id="UP000383932">
    <property type="component" value="Unassembled WGS sequence"/>
</dbReference>
<evidence type="ECO:0000259" key="10">
    <source>
        <dbReference type="PROSITE" id="PS51194"/>
    </source>
</evidence>
<evidence type="ECO:0000256" key="6">
    <source>
        <dbReference type="ARBA" id="ARBA00022884"/>
    </source>
</evidence>
<comment type="catalytic activity">
    <reaction evidence="7">
        <text>ATP + H2O = ADP + phosphate + H(+)</text>
        <dbReference type="Rhea" id="RHEA:13065"/>
        <dbReference type="ChEBI" id="CHEBI:15377"/>
        <dbReference type="ChEBI" id="CHEBI:15378"/>
        <dbReference type="ChEBI" id="CHEBI:30616"/>
        <dbReference type="ChEBI" id="CHEBI:43474"/>
        <dbReference type="ChEBI" id="CHEBI:456216"/>
        <dbReference type="EC" id="3.6.4.13"/>
    </reaction>
</comment>
<keyword evidence="2" id="KW-0547">Nucleotide-binding</keyword>
<reference evidence="11 12" key="1">
    <citation type="journal article" date="2019" name="Fungal Biol. Biotechnol.">
        <title>Draft genome sequence of fastidious pathogen Ceratobasidium theobromae, which causes vascular-streak dieback in Theobroma cacao.</title>
        <authorList>
            <person name="Ali S.S."/>
            <person name="Asman A."/>
            <person name="Shao J."/>
            <person name="Firmansyah A.P."/>
            <person name="Susilo A.W."/>
            <person name="Rosmana A."/>
            <person name="McMahon P."/>
            <person name="Junaid M."/>
            <person name="Guest D."/>
            <person name="Kheng T.Y."/>
            <person name="Meinhardt L.W."/>
            <person name="Bailey B.A."/>
        </authorList>
    </citation>
    <scope>NUCLEOTIDE SEQUENCE [LARGE SCALE GENOMIC DNA]</scope>
    <source>
        <strain evidence="11 12">CT2</strain>
    </source>
</reference>